<evidence type="ECO:0000256" key="2">
    <source>
        <dbReference type="ARBA" id="ARBA00022692"/>
    </source>
</evidence>
<keyword evidence="4 6" id="KW-1133">Transmembrane helix</keyword>
<feature type="transmembrane region" description="Helical" evidence="6">
    <location>
        <begin position="1299"/>
        <end position="1317"/>
    </location>
</feature>
<feature type="domain" description="Ion transport" evidence="7">
    <location>
        <begin position="1303"/>
        <end position="1537"/>
    </location>
</feature>
<evidence type="ECO:0000256" key="1">
    <source>
        <dbReference type="ARBA" id="ARBA00004141"/>
    </source>
</evidence>
<dbReference type="EMBL" id="CCKQ01017016">
    <property type="protein sequence ID" value="CDW88905.1"/>
    <property type="molecule type" value="Genomic_DNA"/>
</dbReference>
<proteinExistence type="predicted"/>
<dbReference type="InterPro" id="IPR005821">
    <property type="entry name" value="Ion_trans_dom"/>
</dbReference>
<evidence type="ECO:0000313" key="9">
    <source>
        <dbReference type="Proteomes" id="UP000039865"/>
    </source>
</evidence>
<keyword evidence="3" id="KW-0677">Repeat</keyword>
<keyword evidence="2 6" id="KW-0812">Transmembrane</keyword>
<dbReference type="PANTHER" id="PTHR10582">
    <property type="entry name" value="TRANSIENT RECEPTOR POTENTIAL ION CHANNEL PROTEIN"/>
    <property type="match status" value="1"/>
</dbReference>
<dbReference type="InParanoid" id="A0A078B321"/>
<evidence type="ECO:0000256" key="4">
    <source>
        <dbReference type="ARBA" id="ARBA00022989"/>
    </source>
</evidence>
<dbReference type="Proteomes" id="UP000039865">
    <property type="component" value="Unassembled WGS sequence"/>
</dbReference>
<dbReference type="SUPFAM" id="SSF81324">
    <property type="entry name" value="Voltage-gated potassium channels"/>
    <property type="match status" value="1"/>
</dbReference>
<organism evidence="8 9">
    <name type="scientific">Stylonychia lemnae</name>
    <name type="common">Ciliate</name>
    <dbReference type="NCBI Taxonomy" id="5949"/>
    <lineage>
        <taxon>Eukaryota</taxon>
        <taxon>Sar</taxon>
        <taxon>Alveolata</taxon>
        <taxon>Ciliophora</taxon>
        <taxon>Intramacronucleata</taxon>
        <taxon>Spirotrichea</taxon>
        <taxon>Stichotrichia</taxon>
        <taxon>Sporadotrichida</taxon>
        <taxon>Oxytrichidae</taxon>
        <taxon>Stylonychinae</taxon>
        <taxon>Stylonychia</taxon>
    </lineage>
</organism>
<dbReference type="GO" id="GO:0005216">
    <property type="term" value="F:monoatomic ion channel activity"/>
    <property type="evidence" value="ECO:0007669"/>
    <property type="project" value="InterPro"/>
</dbReference>
<dbReference type="InterPro" id="IPR024862">
    <property type="entry name" value="TRPV"/>
</dbReference>
<gene>
    <name evidence="8" type="primary">Contig11570.g12385</name>
    <name evidence="8" type="ORF">STYLEM_18030</name>
</gene>
<feature type="transmembrane region" description="Helical" evidence="6">
    <location>
        <begin position="1438"/>
        <end position="1459"/>
    </location>
</feature>
<dbReference type="OrthoDB" id="2352140at2759"/>
<evidence type="ECO:0000313" key="8">
    <source>
        <dbReference type="EMBL" id="CDW88905.1"/>
    </source>
</evidence>
<keyword evidence="5 6" id="KW-0472">Membrane</keyword>
<reference evidence="8 9" key="1">
    <citation type="submission" date="2014-06" db="EMBL/GenBank/DDBJ databases">
        <authorList>
            <person name="Swart Estienne"/>
        </authorList>
    </citation>
    <scope>NUCLEOTIDE SEQUENCE [LARGE SCALE GENOMIC DNA]</scope>
    <source>
        <strain evidence="8 9">130c</strain>
    </source>
</reference>
<name>A0A078B321_STYLE</name>
<sequence length="1794" mass="210074">MQSLTAKISKKFEDWEKKQFFTHKCIDEKSESCNPVEYFRETSFFIEMTQLYDVKSTCYNNDEMKYMPILVQVRQKQINDFLGGHNYLLQVWDTTTRKKVYQLPLHGKDMIIKIFGVDPIKKWAICYDFLIFTLEEGNQNSDALHIVNLGDNNKVLKIRNFSMAVKVDHMVFFSNIIYVAHGMNIKVLKLSEEQAQSEDVDVAQLSQSDIHTDSPIHGFVQLKKENSLPLVMFEAPDNQLDFNLLWITETDSINGEGISYKFLQVKEKCRRLSFVADPIKQVECIINNGLVYAFALRESSSFDLYYNMIRTESCDDYKIQNLTSNIKGFLFQAEDEFYTLYHKGDKSLSATGIQDSSYQSALDPTDLSFAHYETIKTIVKFYSSVAMLQETQQVVFAHDQYLSYYCVEKDQFIGHVDMGSNILLLFDIDYPNWHEPYHCVLLENGETKYIYVWSLDENGLPSRYDKLLDNPIEDKIISVINEKTNSYPVYLLTEDSDGDKYVKAIIKHGKLVDVKLQGEIGERFNIVPFTCKKKSYVLVQMNQEIYIYEQKGSNEDDFLLSLLMNHGEQSQLEGNIHSVSTKDPEKHLILFDERNGYILKMNPFSFTQIENVFVSCLLQDDQYQGFYALKGNDNDKNDEGYFFLDVDSTVQNKNLAFIQLAVFDIKPENVIYKGFSNSRLGFFQSLYKFVISIIPNQNMNKFFNAIRSNNYTIYKQIKDMVIVLDDKDNLITYDVVTGKRKNVCKGNFSLEGFRQYNPRGYKTTLFCKDFEGEEPNLSDYFEPWQLETFVKNQMSFRMSCDDYKYRVFREVEIINEREMKIHMEYIFPVSAKNDVYLISNNKKDLLIARDSLGWTCLYKVIPAKDSVSRNKLVVLKNIPDFPLRLHHHYRYRLDFFSPDFTKFIGYNWDSKTYYLVDTFTGDKNEISLDYLSQHSEQYPKISPQMVINRFEWIDEKVFRICSEDGLEKLIDTEDNFNEISFNQIPLFNQIEGAEWYAGAEYHIFKSRRAASNPIVKSKRIYQDYKSKQFLFKDTPRSEFNQLLFQQDFEQFDHFSHSFTLLNWNIAESCQNDDLKLKDVSDGLIEGSLYAIFPGGNTFLHYISEKPDEIETLLNKCHPELKSIKYHIPIILNGLNETVLSKAVEKKAFKTANNLLKHLSLYPADHHSRAISNIYPELIRLNLPDFDTYMESRFQQSYEVAQIQKLALREEFEEIQVSTPWLRYNDHFYDSVTDYSQPERKVKVEILDISCVYHYNEPIEDKFFDALASTDQFSYFELKSIQKLIDFNFPIVQKYLIRKLFIPYFFFLGLYVFFVFFLYEHRFDKTYEAYYWTVLGSIVLFGSYFMLNEVRQMRNDGLEYFKSVWNYIDTLPVFGIYVMLAFALIEEFGFSEGEFNRPVQRGFISIVTLLMWMKFLYFFRLFDSTSYLIRIIVEVVISMRYFLLVLLMTIIGFGNAFYVISNGNVEDPLVDNFFITSYLDSIVFSYRMILGDFNTTEFGALVTPLCIVLFLIFTVFNMIVMLNLLIAIISDAYAAVAEMSEQATYQERASMIAENNYLIPDSVKESYAKQGQFLLVITDLEKEEKPKGDDAIIQKIEELKADVTKQIDELKSENRVSIGGIDKSVEQLQIFLLSTMPKDEIYTKLTSYPVEKMTLFQVRNLHEEGEYEEWYCQGQNFIGCYSNDCDEDGCINNDETTVYRCDQCGYDICEDCYPNYDEPHIHPLEAILLKDLKIQNPAYESGFGCDARTFEGCKNKGKRYHDKFSILYHNVENQFDLCTDCAKVYKIENHTDASP</sequence>
<evidence type="ECO:0000256" key="3">
    <source>
        <dbReference type="ARBA" id="ARBA00022737"/>
    </source>
</evidence>
<feature type="transmembrane region" description="Helical" evidence="6">
    <location>
        <begin position="1329"/>
        <end position="1346"/>
    </location>
</feature>
<feature type="transmembrane region" description="Helical" evidence="6">
    <location>
        <begin position="1500"/>
        <end position="1528"/>
    </location>
</feature>
<keyword evidence="9" id="KW-1185">Reference proteome</keyword>
<accession>A0A078B321</accession>
<evidence type="ECO:0000256" key="5">
    <source>
        <dbReference type="ARBA" id="ARBA00023136"/>
    </source>
</evidence>
<dbReference type="Pfam" id="PF00520">
    <property type="entry name" value="Ion_trans"/>
    <property type="match status" value="1"/>
</dbReference>
<dbReference type="GO" id="GO:0098703">
    <property type="term" value="P:calcium ion import across plasma membrane"/>
    <property type="evidence" value="ECO:0007669"/>
    <property type="project" value="TreeGrafter"/>
</dbReference>
<dbReference type="PANTHER" id="PTHR10582:SF2">
    <property type="entry name" value="INACTIVE"/>
    <property type="match status" value="1"/>
</dbReference>
<feature type="transmembrane region" description="Helical" evidence="6">
    <location>
        <begin position="1366"/>
        <end position="1389"/>
    </location>
</feature>
<comment type="subcellular location">
    <subcellularLocation>
        <location evidence="1">Membrane</location>
        <topology evidence="1">Multi-pass membrane protein</topology>
    </subcellularLocation>
</comment>
<dbReference type="GO" id="GO:0005886">
    <property type="term" value="C:plasma membrane"/>
    <property type="evidence" value="ECO:0007669"/>
    <property type="project" value="TreeGrafter"/>
</dbReference>
<evidence type="ECO:0000259" key="7">
    <source>
        <dbReference type="Pfam" id="PF00520"/>
    </source>
</evidence>
<protein>
    <submittedName>
        <fullName evidence="8">Wd-40 repeat protein</fullName>
    </submittedName>
</protein>
<feature type="transmembrane region" description="Helical" evidence="6">
    <location>
        <begin position="1401"/>
        <end position="1418"/>
    </location>
</feature>
<evidence type="ECO:0000256" key="6">
    <source>
        <dbReference type="SAM" id="Phobius"/>
    </source>
</evidence>